<dbReference type="EMBL" id="MU157827">
    <property type="protein sequence ID" value="KAF9533934.1"/>
    <property type="molecule type" value="Genomic_DNA"/>
</dbReference>
<evidence type="ECO:0000313" key="3">
    <source>
        <dbReference type="Proteomes" id="UP000807306"/>
    </source>
</evidence>
<reference evidence="2" key="1">
    <citation type="submission" date="2020-11" db="EMBL/GenBank/DDBJ databases">
        <authorList>
            <consortium name="DOE Joint Genome Institute"/>
            <person name="Ahrendt S."/>
            <person name="Riley R."/>
            <person name="Andreopoulos W."/>
            <person name="Labutti K."/>
            <person name="Pangilinan J."/>
            <person name="Ruiz-Duenas F.J."/>
            <person name="Barrasa J.M."/>
            <person name="Sanchez-Garcia M."/>
            <person name="Camarero S."/>
            <person name="Miyauchi S."/>
            <person name="Serrano A."/>
            <person name="Linde D."/>
            <person name="Babiker R."/>
            <person name="Drula E."/>
            <person name="Ayuso-Fernandez I."/>
            <person name="Pacheco R."/>
            <person name="Padilla G."/>
            <person name="Ferreira P."/>
            <person name="Barriuso J."/>
            <person name="Kellner H."/>
            <person name="Castanera R."/>
            <person name="Alfaro M."/>
            <person name="Ramirez L."/>
            <person name="Pisabarro A.G."/>
            <person name="Kuo A."/>
            <person name="Tritt A."/>
            <person name="Lipzen A."/>
            <person name="He G."/>
            <person name="Yan M."/>
            <person name="Ng V."/>
            <person name="Cullen D."/>
            <person name="Martin F."/>
            <person name="Rosso M.-N."/>
            <person name="Henrissat B."/>
            <person name="Hibbett D."/>
            <person name="Martinez A.T."/>
            <person name="Grigoriev I.V."/>
        </authorList>
    </citation>
    <scope>NUCLEOTIDE SEQUENCE</scope>
    <source>
        <strain evidence="2">CBS 506.95</strain>
    </source>
</reference>
<evidence type="ECO:0000313" key="2">
    <source>
        <dbReference type="EMBL" id="KAF9533934.1"/>
    </source>
</evidence>
<accession>A0A9P6ESN2</accession>
<comment type="caution">
    <text evidence="2">The sequence shown here is derived from an EMBL/GenBank/DDBJ whole genome shotgun (WGS) entry which is preliminary data.</text>
</comment>
<feature type="region of interest" description="Disordered" evidence="1">
    <location>
        <begin position="151"/>
        <end position="208"/>
    </location>
</feature>
<dbReference type="GO" id="GO:0062064">
    <property type="term" value="F:box C/D methylation guide snoRNP complex binding"/>
    <property type="evidence" value="ECO:0007669"/>
    <property type="project" value="TreeGrafter"/>
</dbReference>
<gene>
    <name evidence="2" type="ORF">CPB83DRAFT_831741</name>
</gene>
<feature type="compositionally biased region" description="Acidic residues" evidence="1">
    <location>
        <begin position="195"/>
        <end position="206"/>
    </location>
</feature>
<name>A0A9P6ESN2_9AGAR</name>
<dbReference type="PANTHER" id="PTHR28674:SF1">
    <property type="entry name" value="NOP PROTEIN CHAPERONE 1"/>
    <property type="match status" value="1"/>
</dbReference>
<feature type="compositionally biased region" description="Low complexity" evidence="1">
    <location>
        <begin position="166"/>
        <end position="178"/>
    </location>
</feature>
<proteinExistence type="predicted"/>
<organism evidence="2 3">
    <name type="scientific">Crepidotus variabilis</name>
    <dbReference type="NCBI Taxonomy" id="179855"/>
    <lineage>
        <taxon>Eukaryota</taxon>
        <taxon>Fungi</taxon>
        <taxon>Dikarya</taxon>
        <taxon>Basidiomycota</taxon>
        <taxon>Agaricomycotina</taxon>
        <taxon>Agaricomycetes</taxon>
        <taxon>Agaricomycetidae</taxon>
        <taxon>Agaricales</taxon>
        <taxon>Agaricineae</taxon>
        <taxon>Crepidotaceae</taxon>
        <taxon>Crepidotus</taxon>
    </lineage>
</organism>
<keyword evidence="3" id="KW-1185">Reference proteome</keyword>
<feature type="region of interest" description="Disordered" evidence="1">
    <location>
        <begin position="1"/>
        <end position="26"/>
    </location>
</feature>
<sequence>MTFTATATTPPPLALNSYGPMNKSNNKRGHMLDVEDEDARQDRLKTLFENLNASNSTGALPFGRGESAEHHPHIESPKFGFDFGDRSTFPVQPPTELLSRVRAFLPQLQASNQILEKRMEDDPESVDIEHLSEGMNQFIEMNLGLGLFEDRSKRQHSSESEEDAEMSTSSSSESSLSSACTSDPEIPFRRGTYSYEDDNDSDESSDAEIITSFVPYRPIRPLPRRATDPKVTASPEIVVIGDKDKSCSSL</sequence>
<protein>
    <submittedName>
        <fullName evidence="2">Uncharacterized protein</fullName>
    </submittedName>
</protein>
<dbReference type="Proteomes" id="UP000807306">
    <property type="component" value="Unassembled WGS sequence"/>
</dbReference>
<dbReference type="AlphaFoldDB" id="A0A9P6ESN2"/>
<dbReference type="GO" id="GO:0000492">
    <property type="term" value="P:box C/D snoRNP assembly"/>
    <property type="evidence" value="ECO:0007669"/>
    <property type="project" value="InterPro"/>
</dbReference>
<evidence type="ECO:0000256" key="1">
    <source>
        <dbReference type="SAM" id="MobiDB-lite"/>
    </source>
</evidence>
<dbReference type="OrthoDB" id="1112980at2759"/>
<dbReference type="PANTHER" id="PTHR28674">
    <property type="entry name" value="SIMILAR TO DNA SEGMENT, CHR 10, WAYNE STATE UNIVERSITY 102,-EXPRESSED"/>
    <property type="match status" value="1"/>
</dbReference>
<dbReference type="InterPro" id="IPR027921">
    <property type="entry name" value="NOPCHAP1"/>
</dbReference>
<dbReference type="Pfam" id="PF15370">
    <property type="entry name" value="NOPCHAP1"/>
    <property type="match status" value="1"/>
</dbReference>